<keyword evidence="3" id="KW-1185">Reference proteome</keyword>
<accession>A0A2A6FGS6</accession>
<dbReference type="RefSeq" id="WP_097574147.1">
    <property type="nucleotide sequence ID" value="NZ_NWQG01000073.1"/>
</dbReference>
<gene>
    <name evidence="2" type="ORF">CN311_13155</name>
</gene>
<proteinExistence type="predicted"/>
<dbReference type="Pfam" id="PF04230">
    <property type="entry name" value="PS_pyruv_trans"/>
    <property type="match status" value="1"/>
</dbReference>
<dbReference type="InterPro" id="IPR007345">
    <property type="entry name" value="Polysacch_pyruvyl_Trfase"/>
</dbReference>
<evidence type="ECO:0000313" key="3">
    <source>
        <dbReference type="Proteomes" id="UP000219182"/>
    </source>
</evidence>
<evidence type="ECO:0000313" key="2">
    <source>
        <dbReference type="EMBL" id="PDQ20638.1"/>
    </source>
</evidence>
<sequence>MNIALLNYPNTNNIGDNIQTLAVAQHIDQEYSLVDRDFSHRYDGKPCVVVMNGWFTHEPQNWPPAPAITPIFFGFHLTPKAASVFEKHKAYFKRFAPIGCRDQATAETIKSWGVDAYVSGCATMTFPARTKEPAEPKVILVDQKRRHFARSDRKRASQIGHILPFPMASEVRFEAARNLLDFYRLNAGLVVTSRIHSAMPCAAMGIPVVYTGRRDGRTAIIDLIGIPSVRTKWFPQTRIESFPVRQPAFDDVKKRITSDLHARLEAHGVKVKVPTSL</sequence>
<reference evidence="2 3" key="1">
    <citation type="submission" date="2017-09" db="EMBL/GenBank/DDBJ databases">
        <title>Mesorhizobum sanjuanii sp. nov. isolated from nodules of Lotus tenuis in saline-alkaline lowlands of Flooding Pampa.</title>
        <authorList>
            <person name="Sannazzaro A.I."/>
            <person name="Torres Tejerizo G.A."/>
            <person name="Fontana F."/>
            <person name="Cumpa Velazquez L.M."/>
            <person name="Hansen L."/>
            <person name="Pistorio M."/>
            <person name="Estrella M.J."/>
        </authorList>
    </citation>
    <scope>NUCLEOTIDE SEQUENCE [LARGE SCALE GENOMIC DNA]</scope>
    <source>
        <strain evidence="2 3">BSA136</strain>
    </source>
</reference>
<name>A0A2A6FGS6_9HYPH</name>
<organism evidence="2 3">
    <name type="scientific">Mesorhizobium sanjuanii</name>
    <dbReference type="NCBI Taxonomy" id="2037900"/>
    <lineage>
        <taxon>Bacteria</taxon>
        <taxon>Pseudomonadati</taxon>
        <taxon>Pseudomonadota</taxon>
        <taxon>Alphaproteobacteria</taxon>
        <taxon>Hyphomicrobiales</taxon>
        <taxon>Phyllobacteriaceae</taxon>
        <taxon>Mesorhizobium</taxon>
    </lineage>
</organism>
<evidence type="ECO:0000259" key="1">
    <source>
        <dbReference type="Pfam" id="PF04230"/>
    </source>
</evidence>
<dbReference type="AlphaFoldDB" id="A0A2A6FGS6"/>
<protein>
    <recommendedName>
        <fullName evidence="1">Polysaccharide pyruvyl transferase domain-containing protein</fullName>
    </recommendedName>
</protein>
<dbReference type="EMBL" id="NWQG01000073">
    <property type="protein sequence ID" value="PDQ20638.1"/>
    <property type="molecule type" value="Genomic_DNA"/>
</dbReference>
<dbReference type="Proteomes" id="UP000219182">
    <property type="component" value="Unassembled WGS sequence"/>
</dbReference>
<feature type="domain" description="Polysaccharide pyruvyl transferase" evidence="1">
    <location>
        <begin position="13"/>
        <end position="210"/>
    </location>
</feature>
<comment type="caution">
    <text evidence="2">The sequence shown here is derived from an EMBL/GenBank/DDBJ whole genome shotgun (WGS) entry which is preliminary data.</text>
</comment>